<evidence type="ECO:0000256" key="1">
    <source>
        <dbReference type="SAM" id="MobiDB-lite"/>
    </source>
</evidence>
<evidence type="ECO:0000313" key="2">
    <source>
        <dbReference type="EMBL" id="KEH30809.1"/>
    </source>
</evidence>
<dbReference type="AlphaFoldDB" id="A0A072UM02"/>
<dbReference type="EMBL" id="CM001220">
    <property type="protein sequence ID" value="KEH30809.1"/>
    <property type="molecule type" value="Genomic_DNA"/>
</dbReference>
<reference evidence="3" key="3">
    <citation type="submission" date="2015-04" db="UniProtKB">
        <authorList>
            <consortium name="EnsemblPlants"/>
        </authorList>
    </citation>
    <scope>IDENTIFICATION</scope>
    <source>
        <strain evidence="3">cv. Jemalong A17</strain>
    </source>
</reference>
<organism evidence="2 4">
    <name type="scientific">Medicago truncatula</name>
    <name type="common">Barrel medic</name>
    <name type="synonym">Medicago tribuloides</name>
    <dbReference type="NCBI Taxonomy" id="3880"/>
    <lineage>
        <taxon>Eukaryota</taxon>
        <taxon>Viridiplantae</taxon>
        <taxon>Streptophyta</taxon>
        <taxon>Embryophyta</taxon>
        <taxon>Tracheophyta</taxon>
        <taxon>Spermatophyta</taxon>
        <taxon>Magnoliopsida</taxon>
        <taxon>eudicotyledons</taxon>
        <taxon>Gunneridae</taxon>
        <taxon>Pentapetalae</taxon>
        <taxon>rosids</taxon>
        <taxon>fabids</taxon>
        <taxon>Fabales</taxon>
        <taxon>Fabaceae</taxon>
        <taxon>Papilionoideae</taxon>
        <taxon>50 kb inversion clade</taxon>
        <taxon>NPAAA clade</taxon>
        <taxon>Hologalegina</taxon>
        <taxon>IRL clade</taxon>
        <taxon>Trifolieae</taxon>
        <taxon>Medicago</taxon>
    </lineage>
</organism>
<keyword evidence="4" id="KW-1185">Reference proteome</keyword>
<reference evidence="2 4" key="1">
    <citation type="journal article" date="2011" name="Nature">
        <title>The Medicago genome provides insight into the evolution of rhizobial symbioses.</title>
        <authorList>
            <person name="Young N.D."/>
            <person name="Debelle F."/>
            <person name="Oldroyd G.E."/>
            <person name="Geurts R."/>
            <person name="Cannon S.B."/>
            <person name="Udvardi M.K."/>
            <person name="Benedito V.A."/>
            <person name="Mayer K.F."/>
            <person name="Gouzy J."/>
            <person name="Schoof H."/>
            <person name="Van de Peer Y."/>
            <person name="Proost S."/>
            <person name="Cook D.R."/>
            <person name="Meyers B.C."/>
            <person name="Spannagl M."/>
            <person name="Cheung F."/>
            <person name="De Mita S."/>
            <person name="Krishnakumar V."/>
            <person name="Gundlach H."/>
            <person name="Zhou S."/>
            <person name="Mudge J."/>
            <person name="Bharti A.K."/>
            <person name="Murray J.D."/>
            <person name="Naoumkina M.A."/>
            <person name="Rosen B."/>
            <person name="Silverstein K.A."/>
            <person name="Tang H."/>
            <person name="Rombauts S."/>
            <person name="Zhao P.X."/>
            <person name="Zhou P."/>
            <person name="Barbe V."/>
            <person name="Bardou P."/>
            <person name="Bechner M."/>
            <person name="Bellec A."/>
            <person name="Berger A."/>
            <person name="Berges H."/>
            <person name="Bidwell S."/>
            <person name="Bisseling T."/>
            <person name="Choisne N."/>
            <person name="Couloux A."/>
            <person name="Denny R."/>
            <person name="Deshpande S."/>
            <person name="Dai X."/>
            <person name="Doyle J.J."/>
            <person name="Dudez A.M."/>
            <person name="Farmer A.D."/>
            <person name="Fouteau S."/>
            <person name="Franken C."/>
            <person name="Gibelin C."/>
            <person name="Gish J."/>
            <person name="Goldstein S."/>
            <person name="Gonzalez A.J."/>
            <person name="Green P.J."/>
            <person name="Hallab A."/>
            <person name="Hartog M."/>
            <person name="Hua A."/>
            <person name="Humphray S.J."/>
            <person name="Jeong D.H."/>
            <person name="Jing Y."/>
            <person name="Jocker A."/>
            <person name="Kenton S.M."/>
            <person name="Kim D.J."/>
            <person name="Klee K."/>
            <person name="Lai H."/>
            <person name="Lang C."/>
            <person name="Lin S."/>
            <person name="Macmil S.L."/>
            <person name="Magdelenat G."/>
            <person name="Matthews L."/>
            <person name="McCorrison J."/>
            <person name="Monaghan E.L."/>
            <person name="Mun J.H."/>
            <person name="Najar F.Z."/>
            <person name="Nicholson C."/>
            <person name="Noirot C."/>
            <person name="O'Bleness M."/>
            <person name="Paule C.R."/>
            <person name="Poulain J."/>
            <person name="Prion F."/>
            <person name="Qin B."/>
            <person name="Qu C."/>
            <person name="Retzel E.F."/>
            <person name="Riddle C."/>
            <person name="Sallet E."/>
            <person name="Samain S."/>
            <person name="Samson N."/>
            <person name="Sanders I."/>
            <person name="Saurat O."/>
            <person name="Scarpelli C."/>
            <person name="Schiex T."/>
            <person name="Segurens B."/>
            <person name="Severin A.J."/>
            <person name="Sherrier D.J."/>
            <person name="Shi R."/>
            <person name="Sims S."/>
            <person name="Singer S.R."/>
            <person name="Sinharoy S."/>
            <person name="Sterck L."/>
            <person name="Viollet A."/>
            <person name="Wang B.B."/>
            <person name="Wang K."/>
            <person name="Wang M."/>
            <person name="Wang X."/>
            <person name="Warfsmann J."/>
            <person name="Weissenbach J."/>
            <person name="White D.D."/>
            <person name="White J.D."/>
            <person name="Wiley G.B."/>
            <person name="Wincker P."/>
            <person name="Xing Y."/>
            <person name="Yang L."/>
            <person name="Yao Z."/>
            <person name="Ying F."/>
            <person name="Zhai J."/>
            <person name="Zhou L."/>
            <person name="Zuber A."/>
            <person name="Denarie J."/>
            <person name="Dixon R.A."/>
            <person name="May G.D."/>
            <person name="Schwartz D.C."/>
            <person name="Rogers J."/>
            <person name="Quetier F."/>
            <person name="Town C.D."/>
            <person name="Roe B.A."/>
        </authorList>
    </citation>
    <scope>NUCLEOTIDE SEQUENCE [LARGE SCALE GENOMIC DNA]</scope>
    <source>
        <strain evidence="2">A17</strain>
        <strain evidence="3 4">cv. Jemalong A17</strain>
    </source>
</reference>
<evidence type="ECO:0000313" key="3">
    <source>
        <dbReference type="EnsemblPlants" id="KEH30809"/>
    </source>
</evidence>
<dbReference type="Proteomes" id="UP000002051">
    <property type="component" value="Chromosome 4"/>
</dbReference>
<dbReference type="EnsemblPlants" id="KEH30809">
    <property type="protein sequence ID" value="KEH30809"/>
    <property type="gene ID" value="MTR_4g082620"/>
</dbReference>
<accession>A0A072UM02</accession>
<reference evidence="2 4" key="2">
    <citation type="journal article" date="2014" name="BMC Genomics">
        <title>An improved genome release (version Mt4.0) for the model legume Medicago truncatula.</title>
        <authorList>
            <person name="Tang H."/>
            <person name="Krishnakumar V."/>
            <person name="Bidwell S."/>
            <person name="Rosen B."/>
            <person name="Chan A."/>
            <person name="Zhou S."/>
            <person name="Gentzbittel L."/>
            <person name="Childs K.L."/>
            <person name="Yandell M."/>
            <person name="Gundlach H."/>
            <person name="Mayer K.F."/>
            <person name="Schwartz D.C."/>
            <person name="Town C.D."/>
        </authorList>
    </citation>
    <scope>GENOME REANNOTATION</scope>
    <source>
        <strain evidence="2">A17</strain>
        <strain evidence="3 4">cv. Jemalong A17</strain>
    </source>
</reference>
<evidence type="ECO:0000313" key="4">
    <source>
        <dbReference type="Proteomes" id="UP000002051"/>
    </source>
</evidence>
<name>A0A072UM02_MEDTR</name>
<sequence length="67" mass="7498">MGGFNVRIEKEHEEAWSSGKRTGHESERTWVRTPLVSLEGGKCNYLCKCSLSLKVFSALDWGTIPSP</sequence>
<gene>
    <name evidence="2" type="ordered locus">MTR_4g082620</name>
</gene>
<proteinExistence type="predicted"/>
<dbReference type="HOGENOM" id="CLU_2816262_0_0_1"/>
<protein>
    <submittedName>
        <fullName evidence="2 3">Uncharacterized protein</fullName>
    </submittedName>
</protein>
<feature type="region of interest" description="Disordered" evidence="1">
    <location>
        <begin position="1"/>
        <end position="25"/>
    </location>
</feature>